<feature type="compositionally biased region" description="Polar residues" evidence="4">
    <location>
        <begin position="369"/>
        <end position="386"/>
    </location>
</feature>
<feature type="compositionally biased region" description="Basic and acidic residues" evidence="4">
    <location>
        <begin position="264"/>
        <end position="282"/>
    </location>
</feature>
<feature type="region of interest" description="Disordered" evidence="4">
    <location>
        <begin position="255"/>
        <end position="287"/>
    </location>
</feature>
<dbReference type="InterPro" id="IPR025064">
    <property type="entry name" value="DUF4005"/>
</dbReference>
<reference evidence="6 7" key="1">
    <citation type="journal article" date="2024" name="G3 (Bethesda)">
        <title>Genome assembly of Hibiscus sabdariffa L. provides insights into metabolisms of medicinal natural products.</title>
        <authorList>
            <person name="Kim T."/>
        </authorList>
    </citation>
    <scope>NUCLEOTIDE SEQUENCE [LARGE SCALE GENOMIC DNA]</scope>
    <source>
        <strain evidence="6">TK-2024</strain>
        <tissue evidence="6">Old leaves</tissue>
    </source>
</reference>
<dbReference type="Pfam" id="PF00612">
    <property type="entry name" value="IQ"/>
    <property type="match status" value="1"/>
</dbReference>
<proteinExistence type="inferred from homology"/>
<evidence type="ECO:0000313" key="6">
    <source>
        <dbReference type="EMBL" id="KAK8973370.1"/>
    </source>
</evidence>
<evidence type="ECO:0000256" key="1">
    <source>
        <dbReference type="ARBA" id="ARBA00022860"/>
    </source>
</evidence>
<evidence type="ECO:0000256" key="2">
    <source>
        <dbReference type="ARBA" id="ARBA00024341"/>
    </source>
</evidence>
<dbReference type="CDD" id="cd23767">
    <property type="entry name" value="IQCD"/>
    <property type="match status" value="1"/>
</dbReference>
<sequence length="514" mass="57618">MGRKGSWFSAIKRAFLPHSKEKLNNESDKKRDKEKKKGIGKFRHGESKSFLPLFRKPSSIEKILGEAEQEHNLIFRPPSLPEQPTAQPFVPHKPASPRVPSPRTASPRTASPPRAASPPPPPPPPPRAASPRVASPRAASPRAPPPRIVRPRPEPTLRNQHASATQIQAAYRGYKARQSFRALKGLVRLQEVVRGQNARRQTTNAMKHMQLLVRIQSQIQSRRIQMSENQAQAQFKNDKEAESTLGKWISQASETGNENWDDSVITKEEREARKQRKEEAATRRKRAMAYSYSNQLWRAAPESGHTGDSSLSGGFPWWWNRLERHLTTASATESHGMKSFQLTPPRPNSEKKPGSRPPSSSSKQRHFNNDNIMETPTPKSTRSTFLPTPRLMRTPPSNSSKNQYSRSRASRAASPFNMHIKDDDSLISCPPFSVPNYMNPTVSTTAKARASSNPKERFVGTPRSESNRRVSYPFTKGTGSFRSNKGSVSNMSVDSTLSTPTNATDARKPFNRFV</sequence>
<evidence type="ECO:0000313" key="7">
    <source>
        <dbReference type="Proteomes" id="UP001396334"/>
    </source>
</evidence>
<feature type="region of interest" description="Disordered" evidence="4">
    <location>
        <begin position="330"/>
        <end position="412"/>
    </location>
</feature>
<dbReference type="PROSITE" id="PS50096">
    <property type="entry name" value="IQ"/>
    <property type="match status" value="2"/>
</dbReference>
<accession>A0ABR2NB89</accession>
<gene>
    <name evidence="6" type="ORF">V6N11_069240</name>
</gene>
<dbReference type="EMBL" id="JBBPBN010000187">
    <property type="protein sequence ID" value="KAK8973370.1"/>
    <property type="molecule type" value="Genomic_DNA"/>
</dbReference>
<protein>
    <recommendedName>
        <fullName evidence="5">DUF4005 domain-containing protein</fullName>
    </recommendedName>
</protein>
<feature type="compositionally biased region" description="Low complexity" evidence="4">
    <location>
        <begin position="129"/>
        <end position="141"/>
    </location>
</feature>
<feature type="domain" description="DUF4005" evidence="5">
    <location>
        <begin position="395"/>
        <end position="479"/>
    </location>
</feature>
<dbReference type="Gene3D" id="1.20.5.190">
    <property type="match status" value="1"/>
</dbReference>
<dbReference type="SMART" id="SM00015">
    <property type="entry name" value="IQ"/>
    <property type="match status" value="1"/>
</dbReference>
<dbReference type="PANTHER" id="PTHR32295:SF113">
    <property type="entry name" value="PROTEIN IQ-DOMAIN 14"/>
    <property type="match status" value="1"/>
</dbReference>
<feature type="compositionally biased region" description="Polar residues" evidence="4">
    <location>
        <begin position="395"/>
        <end position="404"/>
    </location>
</feature>
<feature type="compositionally biased region" description="Low complexity" evidence="4">
    <location>
        <begin position="101"/>
        <end position="114"/>
    </location>
</feature>
<dbReference type="InterPro" id="IPR000048">
    <property type="entry name" value="IQ_motif_EF-hand-BS"/>
</dbReference>
<dbReference type="Proteomes" id="UP001396334">
    <property type="component" value="Unassembled WGS sequence"/>
</dbReference>
<evidence type="ECO:0000259" key="5">
    <source>
        <dbReference type="Pfam" id="PF13178"/>
    </source>
</evidence>
<feature type="compositionally biased region" description="Basic and acidic residues" evidence="4">
    <location>
        <begin position="18"/>
        <end position="47"/>
    </location>
</feature>
<feature type="compositionally biased region" description="Pro residues" evidence="4">
    <location>
        <begin position="115"/>
        <end position="128"/>
    </location>
</feature>
<organism evidence="6 7">
    <name type="scientific">Hibiscus sabdariffa</name>
    <name type="common">roselle</name>
    <dbReference type="NCBI Taxonomy" id="183260"/>
    <lineage>
        <taxon>Eukaryota</taxon>
        <taxon>Viridiplantae</taxon>
        <taxon>Streptophyta</taxon>
        <taxon>Embryophyta</taxon>
        <taxon>Tracheophyta</taxon>
        <taxon>Spermatophyta</taxon>
        <taxon>Magnoliopsida</taxon>
        <taxon>eudicotyledons</taxon>
        <taxon>Gunneridae</taxon>
        <taxon>Pentapetalae</taxon>
        <taxon>rosids</taxon>
        <taxon>malvids</taxon>
        <taxon>Malvales</taxon>
        <taxon>Malvaceae</taxon>
        <taxon>Malvoideae</taxon>
        <taxon>Hibiscus</taxon>
    </lineage>
</organism>
<feature type="region of interest" description="Disordered" evidence="4">
    <location>
        <begin position="18"/>
        <end position="55"/>
    </location>
</feature>
<evidence type="ECO:0000256" key="4">
    <source>
        <dbReference type="SAM" id="MobiDB-lite"/>
    </source>
</evidence>
<comment type="subunit">
    <text evidence="3">Binds to multiple calmodulin (CaM) in the presence of Ca(2+) and CaM-like proteins.</text>
</comment>
<dbReference type="PANTHER" id="PTHR32295">
    <property type="entry name" value="IQ-DOMAIN 5-RELATED"/>
    <property type="match status" value="1"/>
</dbReference>
<feature type="region of interest" description="Disordered" evidence="4">
    <location>
        <begin position="71"/>
        <end position="164"/>
    </location>
</feature>
<comment type="similarity">
    <text evidence="2">Belongs to the IQD family.</text>
</comment>
<dbReference type="Pfam" id="PF13178">
    <property type="entry name" value="DUF4005"/>
    <property type="match status" value="1"/>
</dbReference>
<name>A0ABR2NB89_9ROSI</name>
<evidence type="ECO:0000256" key="3">
    <source>
        <dbReference type="ARBA" id="ARBA00024378"/>
    </source>
</evidence>
<keyword evidence="1" id="KW-0112">Calmodulin-binding</keyword>
<feature type="region of interest" description="Disordered" evidence="4">
    <location>
        <begin position="446"/>
        <end position="514"/>
    </location>
</feature>
<comment type="caution">
    <text evidence="6">The sequence shown here is derived from an EMBL/GenBank/DDBJ whole genome shotgun (WGS) entry which is preliminary data.</text>
</comment>
<feature type="compositionally biased region" description="Polar residues" evidence="4">
    <location>
        <begin position="477"/>
        <end position="504"/>
    </location>
</feature>
<keyword evidence="7" id="KW-1185">Reference proteome</keyword>